<dbReference type="Pfam" id="PF04542">
    <property type="entry name" value="Sigma70_r2"/>
    <property type="match status" value="1"/>
</dbReference>
<keyword evidence="2" id="KW-0804">Transcription</keyword>
<accession>A0A841PYW6</accession>
<dbReference type="GO" id="GO:0006352">
    <property type="term" value="P:DNA-templated transcription initiation"/>
    <property type="evidence" value="ECO:0007669"/>
    <property type="project" value="InterPro"/>
</dbReference>
<dbReference type="EMBL" id="JACHHJ010000002">
    <property type="protein sequence ID" value="MBB6449953.1"/>
    <property type="molecule type" value="Genomic_DNA"/>
</dbReference>
<evidence type="ECO:0000313" key="2">
    <source>
        <dbReference type="EMBL" id="MBB6449953.1"/>
    </source>
</evidence>
<name>A0A841PYW6_9BACL</name>
<dbReference type="InterPro" id="IPR007627">
    <property type="entry name" value="RNA_pol_sigma70_r2"/>
</dbReference>
<proteinExistence type="predicted"/>
<protein>
    <submittedName>
        <fullName evidence="2">DNA-directed RNA polymerase specialized sigma subunit</fullName>
    </submittedName>
</protein>
<organism evidence="2 3">
    <name type="scientific">Geomicrobium halophilum</name>
    <dbReference type="NCBI Taxonomy" id="549000"/>
    <lineage>
        <taxon>Bacteria</taxon>
        <taxon>Bacillati</taxon>
        <taxon>Bacillota</taxon>
        <taxon>Bacilli</taxon>
        <taxon>Bacillales</taxon>
        <taxon>Geomicrobium</taxon>
    </lineage>
</organism>
<dbReference type="GO" id="GO:0003700">
    <property type="term" value="F:DNA-binding transcription factor activity"/>
    <property type="evidence" value="ECO:0007669"/>
    <property type="project" value="InterPro"/>
</dbReference>
<evidence type="ECO:0000313" key="3">
    <source>
        <dbReference type="Proteomes" id="UP000568839"/>
    </source>
</evidence>
<gene>
    <name evidence="2" type="ORF">HNR44_001931</name>
</gene>
<sequence length="74" mass="8853">MNHHPLARQPFTFNEIYQQYTPLVLGMLKKLNIHSNHQEFIQAGYLGLWIAYKHHDDEKDRFHPMLSFVSEVKC</sequence>
<keyword evidence="3" id="KW-1185">Reference proteome</keyword>
<dbReference type="GO" id="GO:0000428">
    <property type="term" value="C:DNA-directed RNA polymerase complex"/>
    <property type="evidence" value="ECO:0007669"/>
    <property type="project" value="UniProtKB-KW"/>
</dbReference>
<dbReference type="InterPro" id="IPR013325">
    <property type="entry name" value="RNA_pol_sigma_r2"/>
</dbReference>
<reference evidence="2 3" key="1">
    <citation type="submission" date="2020-08" db="EMBL/GenBank/DDBJ databases">
        <title>Genomic Encyclopedia of Type Strains, Phase IV (KMG-IV): sequencing the most valuable type-strain genomes for metagenomic binning, comparative biology and taxonomic classification.</title>
        <authorList>
            <person name="Goeker M."/>
        </authorList>
    </citation>
    <scope>NUCLEOTIDE SEQUENCE [LARGE SCALE GENOMIC DNA]</scope>
    <source>
        <strain evidence="2 3">DSM 21769</strain>
    </source>
</reference>
<evidence type="ECO:0000259" key="1">
    <source>
        <dbReference type="Pfam" id="PF04542"/>
    </source>
</evidence>
<keyword evidence="2" id="KW-0240">DNA-directed RNA polymerase</keyword>
<dbReference type="Proteomes" id="UP000568839">
    <property type="component" value="Unassembled WGS sequence"/>
</dbReference>
<dbReference type="SUPFAM" id="SSF88946">
    <property type="entry name" value="Sigma2 domain of RNA polymerase sigma factors"/>
    <property type="match status" value="1"/>
</dbReference>
<dbReference type="AlphaFoldDB" id="A0A841PYW6"/>
<feature type="domain" description="RNA polymerase sigma-70 region 2" evidence="1">
    <location>
        <begin position="16"/>
        <end position="63"/>
    </location>
</feature>
<comment type="caution">
    <text evidence="2">The sequence shown here is derived from an EMBL/GenBank/DDBJ whole genome shotgun (WGS) entry which is preliminary data.</text>
</comment>